<feature type="domain" description="HTH Mu-type" evidence="4">
    <location>
        <begin position="1"/>
        <end position="67"/>
    </location>
</feature>
<dbReference type="SUPFAM" id="SSF46955">
    <property type="entry name" value="Putative DNA-binding domain"/>
    <property type="match status" value="1"/>
</dbReference>
<evidence type="ECO:0000256" key="3">
    <source>
        <dbReference type="ARBA" id="ARBA00023163"/>
    </source>
</evidence>
<protein>
    <submittedName>
        <fullName evidence="5">S24 family peptidase</fullName>
    </submittedName>
</protein>
<dbReference type="GO" id="GO:0003677">
    <property type="term" value="F:DNA binding"/>
    <property type="evidence" value="ECO:0007669"/>
    <property type="project" value="UniProtKB-KW"/>
</dbReference>
<keyword evidence="1" id="KW-0805">Transcription regulation</keyword>
<dbReference type="InterPro" id="IPR039418">
    <property type="entry name" value="LexA-like"/>
</dbReference>
<evidence type="ECO:0000259" key="4">
    <source>
        <dbReference type="PROSITE" id="PS51702"/>
    </source>
</evidence>
<name>A0A4U2FCC2_9VIBR</name>
<dbReference type="Gene3D" id="2.10.109.10">
    <property type="entry name" value="Umud Fragment, subunit A"/>
    <property type="match status" value="1"/>
</dbReference>
<dbReference type="EMBL" id="SYVO01000002">
    <property type="protein sequence ID" value="TKG13172.1"/>
    <property type="molecule type" value="Genomic_DNA"/>
</dbReference>
<comment type="caution">
    <text evidence="5">The sequence shown here is derived from an EMBL/GenBank/DDBJ whole genome shotgun (WGS) entry which is preliminary data.</text>
</comment>
<reference evidence="5 6" key="1">
    <citation type="submission" date="2019-04" db="EMBL/GenBank/DDBJ databases">
        <title>A reverse ecology approach based on a biological definition of microbial populations.</title>
        <authorList>
            <person name="Arevalo P."/>
            <person name="Vaninsberghe D."/>
            <person name="Elsherbini J."/>
            <person name="Gore J."/>
            <person name="Polz M."/>
        </authorList>
    </citation>
    <scope>NUCLEOTIDE SEQUENCE [LARGE SCALE GENOMIC DNA]</scope>
    <source>
        <strain evidence="5 6">10N.222.48.A1</strain>
    </source>
</reference>
<dbReference type="InterPro" id="IPR015927">
    <property type="entry name" value="Peptidase_S24_S26A/B/C"/>
</dbReference>
<dbReference type="Gene3D" id="1.10.10.10">
    <property type="entry name" value="Winged helix-like DNA-binding domain superfamily/Winged helix DNA-binding domain"/>
    <property type="match status" value="1"/>
</dbReference>
<accession>A0A4U2FCC2</accession>
<dbReference type="PANTHER" id="PTHR40661:SF3">
    <property type="entry name" value="FELS-1 PROPHAGE TRANSCRIPTIONAL REGULATOR"/>
    <property type="match status" value="1"/>
</dbReference>
<gene>
    <name evidence="5" type="ORF">FCV91_00600</name>
</gene>
<dbReference type="Pfam" id="PF00717">
    <property type="entry name" value="Peptidase_S24"/>
    <property type="match status" value="1"/>
</dbReference>
<dbReference type="SUPFAM" id="SSF51306">
    <property type="entry name" value="LexA/Signal peptidase"/>
    <property type="match status" value="1"/>
</dbReference>
<dbReference type="AlphaFoldDB" id="A0A4U2FCC2"/>
<dbReference type="InterPro" id="IPR003314">
    <property type="entry name" value="Mu-type_HTH"/>
</dbReference>
<dbReference type="InterPro" id="IPR009061">
    <property type="entry name" value="DNA-bd_dom_put_sf"/>
</dbReference>
<evidence type="ECO:0000313" key="5">
    <source>
        <dbReference type="EMBL" id="TKG13172.1"/>
    </source>
</evidence>
<organism evidence="5 6">
    <name type="scientific">Vibrio lentus</name>
    <dbReference type="NCBI Taxonomy" id="136468"/>
    <lineage>
        <taxon>Bacteria</taxon>
        <taxon>Pseudomonadati</taxon>
        <taxon>Pseudomonadota</taxon>
        <taxon>Gammaproteobacteria</taxon>
        <taxon>Vibrionales</taxon>
        <taxon>Vibrionaceae</taxon>
        <taxon>Vibrio</taxon>
    </lineage>
</organism>
<dbReference type="CDD" id="cd06529">
    <property type="entry name" value="S24_LexA-like"/>
    <property type="match status" value="1"/>
</dbReference>
<dbReference type="Proteomes" id="UP000305840">
    <property type="component" value="Unassembled WGS sequence"/>
</dbReference>
<dbReference type="InterPro" id="IPR036388">
    <property type="entry name" value="WH-like_DNA-bd_sf"/>
</dbReference>
<dbReference type="PROSITE" id="PS51702">
    <property type="entry name" value="HTH_MU"/>
    <property type="match status" value="1"/>
</dbReference>
<dbReference type="InterPro" id="IPR036286">
    <property type="entry name" value="LexA/Signal_pep-like_sf"/>
</dbReference>
<evidence type="ECO:0000313" key="6">
    <source>
        <dbReference type="Proteomes" id="UP000305840"/>
    </source>
</evidence>
<dbReference type="RefSeq" id="WP_136994268.1">
    <property type="nucleotide sequence ID" value="NZ_SYVO01000002.1"/>
</dbReference>
<evidence type="ECO:0000256" key="2">
    <source>
        <dbReference type="ARBA" id="ARBA00023125"/>
    </source>
</evidence>
<keyword evidence="2" id="KW-0238">DNA-binding</keyword>
<proteinExistence type="predicted"/>
<dbReference type="PANTHER" id="PTHR40661">
    <property type="match status" value="1"/>
</dbReference>
<evidence type="ECO:0000256" key="1">
    <source>
        <dbReference type="ARBA" id="ARBA00023015"/>
    </source>
</evidence>
<keyword evidence="3" id="KW-0804">Transcription</keyword>
<sequence>MKEWFLSSDLVGLDGMPKSVTGVSQKGRRNNWLSRQSATSSKVFEYHISNFHPDVKKQLIEKYVTDLDEAEYLLTASAPSETSPPIDVSVGQVDIGSSLTSQQVASRASRNTDDNVTEISNVKSVKATYQIGEMCAVPVYNVYASCGFGSQNDTEYQLRTEFLPCLWLRRFGLTEEDARIIICHGDSMEDTLSDGDEVLVDTRELDHPVKHGVYVVRIGKHVYIKRLKYDIMAEGYNVISDNKEEYDSFIVKEEKLDEFAVIGKVITTVMKAVI</sequence>